<evidence type="ECO:0000313" key="10">
    <source>
        <dbReference type="Proteomes" id="UP000473648"/>
    </source>
</evidence>
<comment type="similarity">
    <text evidence="6">Belongs to the RnfG family.</text>
</comment>
<proteinExistence type="inferred from homology"/>
<name>A0A6L5GSE0_9FIRM</name>
<feature type="transmembrane region" description="Helical" evidence="7">
    <location>
        <begin position="12"/>
        <end position="32"/>
    </location>
</feature>
<evidence type="ECO:0000256" key="7">
    <source>
        <dbReference type="SAM" id="Phobius"/>
    </source>
</evidence>
<keyword evidence="3 6" id="KW-0285">Flavoprotein</keyword>
<protein>
    <recommendedName>
        <fullName evidence="6">Ion-translocating oxidoreductase complex subunit G</fullName>
        <ecNumber evidence="6">7.-.-.-</ecNumber>
    </recommendedName>
    <alternativeName>
        <fullName evidence="6">Rnf electron transport complex subunit G</fullName>
    </alternativeName>
</protein>
<gene>
    <name evidence="6" type="primary">rnfG</name>
    <name evidence="9" type="ORF">FRC53_06140</name>
</gene>
<dbReference type="PANTHER" id="PTHR36118:SF1">
    <property type="entry name" value="ION-TRANSLOCATING OXIDOREDUCTASE COMPLEX SUBUNIT G"/>
    <property type="match status" value="1"/>
</dbReference>
<keyword evidence="2 6" id="KW-0597">Phosphoprotein</keyword>
<evidence type="ECO:0000256" key="3">
    <source>
        <dbReference type="ARBA" id="ARBA00022630"/>
    </source>
</evidence>
<keyword evidence="6 7" id="KW-1133">Transmembrane helix</keyword>
<feature type="domain" description="FMN-binding" evidence="8">
    <location>
        <begin position="106"/>
        <end position="197"/>
    </location>
</feature>
<dbReference type="Pfam" id="PF04205">
    <property type="entry name" value="FMN_bind"/>
    <property type="match status" value="1"/>
</dbReference>
<comment type="subcellular location">
    <subcellularLocation>
        <location evidence="6">Cell membrane</location>
        <topology evidence="6">Single-pass membrane protein</topology>
    </subcellularLocation>
</comment>
<evidence type="ECO:0000259" key="8">
    <source>
        <dbReference type="SMART" id="SM00900"/>
    </source>
</evidence>
<dbReference type="Proteomes" id="UP000473648">
    <property type="component" value="Unassembled WGS sequence"/>
</dbReference>
<dbReference type="GO" id="GO:0005886">
    <property type="term" value="C:plasma membrane"/>
    <property type="evidence" value="ECO:0007669"/>
    <property type="project" value="UniProtKB-SubCell"/>
</dbReference>
<keyword evidence="4 6" id="KW-0288">FMN</keyword>
<accession>A0A6L5GSE0</accession>
<keyword evidence="5 6" id="KW-0249">Electron transport</keyword>
<dbReference type="AlphaFoldDB" id="A0A6L5GSE0"/>
<dbReference type="InterPro" id="IPR007329">
    <property type="entry name" value="FMN-bd"/>
</dbReference>
<dbReference type="GO" id="GO:0022900">
    <property type="term" value="P:electron transport chain"/>
    <property type="evidence" value="ECO:0007669"/>
    <property type="project" value="UniProtKB-UniRule"/>
</dbReference>
<keyword evidence="10" id="KW-1185">Reference proteome</keyword>
<evidence type="ECO:0000256" key="6">
    <source>
        <dbReference type="HAMAP-Rule" id="MF_00479"/>
    </source>
</evidence>
<dbReference type="EC" id="7.-.-.-" evidence="6"/>
<dbReference type="GO" id="GO:0009055">
    <property type="term" value="F:electron transfer activity"/>
    <property type="evidence" value="ECO:0007669"/>
    <property type="project" value="InterPro"/>
</dbReference>
<organism evidence="9 10">
    <name type="scientific">Candidatus Pseudoramibacter fermentans</name>
    <dbReference type="NCBI Taxonomy" id="2594427"/>
    <lineage>
        <taxon>Bacteria</taxon>
        <taxon>Bacillati</taxon>
        <taxon>Bacillota</taxon>
        <taxon>Clostridia</taxon>
        <taxon>Eubacteriales</taxon>
        <taxon>Eubacteriaceae</taxon>
        <taxon>Pseudoramibacter</taxon>
    </lineage>
</organism>
<reference evidence="9" key="1">
    <citation type="journal article" date="2020" name="Appl. Environ. Microbiol.">
        <title>Medium-Chain Fatty Acid Synthesis by 'Candidatus Weimeria bifida' gen. nov., sp. nov., and 'Candidatus Pseudoramibacter fermentans' sp. nov.</title>
        <authorList>
            <person name="Scarborough M.J."/>
            <person name="Myers K.S."/>
            <person name="Donohue T.J."/>
            <person name="Noguera D.R."/>
        </authorList>
    </citation>
    <scope>NUCLEOTIDE SEQUENCE</scope>
    <source>
        <strain evidence="9">EUB1.1</strain>
    </source>
</reference>
<keyword evidence="6 7" id="KW-0812">Transmembrane</keyword>
<evidence type="ECO:0000256" key="5">
    <source>
        <dbReference type="ARBA" id="ARBA00022982"/>
    </source>
</evidence>
<feature type="modified residue" description="FMN phosphoryl threonine" evidence="6">
    <location>
        <position position="180"/>
    </location>
</feature>
<dbReference type="EMBL" id="VOGB01000004">
    <property type="protein sequence ID" value="MQM72992.1"/>
    <property type="molecule type" value="Genomic_DNA"/>
</dbReference>
<dbReference type="InterPro" id="IPR010209">
    <property type="entry name" value="Ion_transpt_RnfG/RsxG"/>
</dbReference>
<dbReference type="PANTHER" id="PTHR36118">
    <property type="entry name" value="ION-TRANSLOCATING OXIDOREDUCTASE COMPLEX SUBUNIT G"/>
    <property type="match status" value="1"/>
</dbReference>
<keyword evidence="6" id="KW-1003">Cell membrane</keyword>
<comment type="caution">
    <text evidence="9">The sequence shown here is derived from an EMBL/GenBank/DDBJ whole genome shotgun (WGS) entry which is preliminary data.</text>
</comment>
<comment type="cofactor">
    <cofactor evidence="6">
        <name>FMN</name>
        <dbReference type="ChEBI" id="CHEBI:58210"/>
    </cofactor>
</comment>
<dbReference type="HAMAP" id="MF_00479">
    <property type="entry name" value="RsxG_RnfG"/>
    <property type="match status" value="1"/>
</dbReference>
<comment type="subunit">
    <text evidence="6">The complex is composed of six subunits: RnfA, RnfB, RnfC, RnfD, RnfE and RnfG.</text>
</comment>
<keyword evidence="6" id="KW-1278">Translocase</keyword>
<evidence type="ECO:0000256" key="4">
    <source>
        <dbReference type="ARBA" id="ARBA00022643"/>
    </source>
</evidence>
<keyword evidence="1 6" id="KW-0813">Transport</keyword>
<dbReference type="PIRSF" id="PIRSF006091">
    <property type="entry name" value="E_trnsport_RnfG"/>
    <property type="match status" value="1"/>
</dbReference>
<evidence type="ECO:0000313" key="9">
    <source>
        <dbReference type="EMBL" id="MQM72992.1"/>
    </source>
</evidence>
<keyword evidence="6 7" id="KW-0472">Membrane</keyword>
<evidence type="ECO:0000256" key="1">
    <source>
        <dbReference type="ARBA" id="ARBA00022448"/>
    </source>
</evidence>
<evidence type="ECO:0000256" key="2">
    <source>
        <dbReference type="ARBA" id="ARBA00022553"/>
    </source>
</evidence>
<sequence>MEKDKIDVKHVVHVALVLLIISAVAAALLGMTNAVTKSRIAKQVEQTNIEARQKVLKDADKFTEVKDIKSIAKKAAKSNAGIVNEAYKGYKNGKLIGYTVKVSPKGYGGEVELLFGFNTSGKTTGITVISNSETAGLGARCTEPSFQKQFKGLSADTTYTVVKHGSKNSDNQIEALAGATITSRAVTLGLNTSDQVYKVLSQEAK</sequence>
<dbReference type="SMART" id="SM00900">
    <property type="entry name" value="FMN_bind"/>
    <property type="match status" value="1"/>
</dbReference>
<comment type="function">
    <text evidence="6">Part of a membrane-bound complex that couples electron transfer with translocation of ions across the membrane.</text>
</comment>
<dbReference type="NCBIfam" id="TIGR01947">
    <property type="entry name" value="rnfG"/>
    <property type="match status" value="1"/>
</dbReference>
<dbReference type="GO" id="GO:0010181">
    <property type="term" value="F:FMN binding"/>
    <property type="evidence" value="ECO:0007669"/>
    <property type="project" value="InterPro"/>
</dbReference>